<keyword evidence="4" id="KW-0600">Photoreceptor protein</keyword>
<feature type="domain" description="PAC" evidence="18">
    <location>
        <begin position="378"/>
        <end position="430"/>
    </location>
</feature>
<dbReference type="PANTHER" id="PTHR41523">
    <property type="entry name" value="TWO-COMPONENT SYSTEM SENSOR PROTEIN"/>
    <property type="match status" value="1"/>
</dbReference>
<dbReference type="InterPro" id="IPR011102">
    <property type="entry name" value="Sig_transdc_His_kinase_HWE"/>
</dbReference>
<organism evidence="19 20">
    <name type="scientific">Devosia enhydra</name>
    <dbReference type="NCBI Taxonomy" id="665118"/>
    <lineage>
        <taxon>Bacteria</taxon>
        <taxon>Pseudomonadati</taxon>
        <taxon>Pseudomonadota</taxon>
        <taxon>Alphaproteobacteria</taxon>
        <taxon>Hyphomicrobiales</taxon>
        <taxon>Devosiaceae</taxon>
        <taxon>Devosia</taxon>
    </lineage>
</organism>
<dbReference type="SUPFAM" id="SSF55785">
    <property type="entry name" value="PYP-like sensor domain (PAS domain)"/>
    <property type="match status" value="2"/>
</dbReference>
<dbReference type="Proteomes" id="UP000183447">
    <property type="component" value="Unassembled WGS sequence"/>
</dbReference>
<dbReference type="AlphaFoldDB" id="A0A1K2HVJ6"/>
<evidence type="ECO:0000256" key="10">
    <source>
        <dbReference type="ARBA" id="ARBA00022737"/>
    </source>
</evidence>
<reference evidence="19 20" key="1">
    <citation type="submission" date="2016-11" db="EMBL/GenBank/DDBJ databases">
        <authorList>
            <person name="Jaros S."/>
            <person name="Januszkiewicz K."/>
            <person name="Wedrychowicz H."/>
        </authorList>
    </citation>
    <scope>NUCLEOTIDE SEQUENCE [LARGE SCALE GENOMIC DNA]</scope>
    <source>
        <strain evidence="19 20">ATCC 23634</strain>
    </source>
</reference>
<keyword evidence="15" id="KW-0843">Virulence</keyword>
<dbReference type="PROSITE" id="PS50113">
    <property type="entry name" value="PAC"/>
    <property type="match status" value="2"/>
</dbReference>
<keyword evidence="14" id="KW-0157">Chromophore</keyword>
<keyword evidence="16" id="KW-0675">Receptor</keyword>
<keyword evidence="20" id="KW-1185">Reference proteome</keyword>
<gene>
    <name evidence="19" type="ORF">SAMN02983003_0714</name>
</gene>
<dbReference type="SUPFAM" id="SSF55874">
    <property type="entry name" value="ATPase domain of HSP90 chaperone/DNA topoisomerase II/histidine kinase"/>
    <property type="match status" value="1"/>
</dbReference>
<evidence type="ECO:0000256" key="12">
    <source>
        <dbReference type="ARBA" id="ARBA00022777"/>
    </source>
</evidence>
<dbReference type="GO" id="GO:0004673">
    <property type="term" value="F:protein histidine kinase activity"/>
    <property type="evidence" value="ECO:0007669"/>
    <property type="project" value="UniProtKB-EC"/>
</dbReference>
<dbReference type="Gene3D" id="2.10.70.100">
    <property type="match status" value="1"/>
</dbReference>
<keyword evidence="7" id="KW-0285">Flavoprotein</keyword>
<dbReference type="Gene3D" id="3.30.565.10">
    <property type="entry name" value="Histidine kinase-like ATPase, C-terminal domain"/>
    <property type="match status" value="1"/>
</dbReference>
<feature type="domain" description="PAC" evidence="18">
    <location>
        <begin position="252"/>
        <end position="304"/>
    </location>
</feature>
<evidence type="ECO:0000256" key="16">
    <source>
        <dbReference type="ARBA" id="ARBA00023170"/>
    </source>
</evidence>
<evidence type="ECO:0000256" key="5">
    <source>
        <dbReference type="ARBA" id="ARBA00022553"/>
    </source>
</evidence>
<dbReference type="GO" id="GO:0005524">
    <property type="term" value="F:ATP binding"/>
    <property type="evidence" value="ECO:0007669"/>
    <property type="project" value="UniProtKB-KW"/>
</dbReference>
<keyword evidence="5" id="KW-0597">Phosphoprotein</keyword>
<dbReference type="STRING" id="665118.SAMN02983003_0714"/>
<evidence type="ECO:0000256" key="4">
    <source>
        <dbReference type="ARBA" id="ARBA00022543"/>
    </source>
</evidence>
<dbReference type="InterPro" id="IPR013656">
    <property type="entry name" value="PAS_4"/>
</dbReference>
<dbReference type="InterPro" id="IPR000700">
    <property type="entry name" value="PAS-assoc_C"/>
</dbReference>
<evidence type="ECO:0000256" key="11">
    <source>
        <dbReference type="ARBA" id="ARBA00022741"/>
    </source>
</evidence>
<keyword evidence="9" id="KW-0808">Transferase</keyword>
<name>A0A1K2HVJ6_9HYPH</name>
<keyword evidence="11" id="KW-0547">Nucleotide-binding</keyword>
<dbReference type="PROSITE" id="PS50112">
    <property type="entry name" value="PAS"/>
    <property type="match status" value="1"/>
</dbReference>
<evidence type="ECO:0000256" key="14">
    <source>
        <dbReference type="ARBA" id="ARBA00022991"/>
    </source>
</evidence>
<evidence type="ECO:0000256" key="3">
    <source>
        <dbReference type="ARBA" id="ARBA00021740"/>
    </source>
</evidence>
<accession>A0A1K2HVJ6</accession>
<dbReference type="CDD" id="cd00130">
    <property type="entry name" value="PAS"/>
    <property type="match status" value="2"/>
</dbReference>
<dbReference type="InterPro" id="IPR001610">
    <property type="entry name" value="PAC"/>
</dbReference>
<keyword evidence="6" id="KW-0716">Sensory transduction</keyword>
<dbReference type="InterPro" id="IPR000014">
    <property type="entry name" value="PAS"/>
</dbReference>
<dbReference type="InterPro" id="IPR036890">
    <property type="entry name" value="HATPase_C_sf"/>
</dbReference>
<evidence type="ECO:0000256" key="8">
    <source>
        <dbReference type="ARBA" id="ARBA00022643"/>
    </source>
</evidence>
<evidence type="ECO:0000256" key="9">
    <source>
        <dbReference type="ARBA" id="ARBA00022679"/>
    </source>
</evidence>
<dbReference type="EMBL" id="FPKU01000001">
    <property type="protein sequence ID" value="SFZ81825.1"/>
    <property type="molecule type" value="Genomic_DNA"/>
</dbReference>
<keyword evidence="13" id="KW-0067">ATP-binding</keyword>
<evidence type="ECO:0000256" key="6">
    <source>
        <dbReference type="ARBA" id="ARBA00022606"/>
    </source>
</evidence>
<dbReference type="InterPro" id="IPR035965">
    <property type="entry name" value="PAS-like_dom_sf"/>
</dbReference>
<feature type="domain" description="PAS" evidence="17">
    <location>
        <begin position="305"/>
        <end position="375"/>
    </location>
</feature>
<dbReference type="OrthoDB" id="341208at2"/>
<dbReference type="FunFam" id="3.30.450.20:FF:000099">
    <property type="entry name" value="Sensory box sensor histidine kinase"/>
    <property type="match status" value="1"/>
</dbReference>
<evidence type="ECO:0000313" key="20">
    <source>
        <dbReference type="Proteomes" id="UP000183447"/>
    </source>
</evidence>
<protein>
    <recommendedName>
        <fullName evidence="3">Blue-light-activated histidine kinase</fullName>
        <ecNumber evidence="2">2.7.13.3</ecNumber>
    </recommendedName>
</protein>
<evidence type="ECO:0000259" key="18">
    <source>
        <dbReference type="PROSITE" id="PS50113"/>
    </source>
</evidence>
<dbReference type="InterPro" id="IPR013655">
    <property type="entry name" value="PAS_fold_3"/>
</dbReference>
<dbReference type="Gene3D" id="3.30.450.20">
    <property type="entry name" value="PAS domain"/>
    <property type="match status" value="3"/>
</dbReference>
<dbReference type="SMART" id="SM00091">
    <property type="entry name" value="PAS"/>
    <property type="match status" value="2"/>
</dbReference>
<proteinExistence type="predicted"/>
<evidence type="ECO:0000256" key="15">
    <source>
        <dbReference type="ARBA" id="ARBA00023026"/>
    </source>
</evidence>
<keyword evidence="10" id="KW-0677">Repeat</keyword>
<evidence type="ECO:0000256" key="2">
    <source>
        <dbReference type="ARBA" id="ARBA00012438"/>
    </source>
</evidence>
<dbReference type="Pfam" id="PF07536">
    <property type="entry name" value="HWE_HK"/>
    <property type="match status" value="1"/>
</dbReference>
<dbReference type="GO" id="GO:0009881">
    <property type="term" value="F:photoreceptor activity"/>
    <property type="evidence" value="ECO:0007669"/>
    <property type="project" value="UniProtKB-KW"/>
</dbReference>
<dbReference type="RefSeq" id="WP_072339066.1">
    <property type="nucleotide sequence ID" value="NZ_FPKU01000001.1"/>
</dbReference>
<sequence>MPKTLFPGASPELRARLERDPTVHLANSFDWSQTEIGPITEWPEALRAAVRLMMATEVPMVMLAGAQSGTLIYNRGYAEFAGDRHPAIFGKPVETAWPEIAAFNRENMRRGFAGESWYLADQELVLDRHGLAESAWMNLNYSPVLDESGTPLAIMVVVIETTQRVLANRALAESRQKLDLALSASGLVGTWDWDVVNDRVTADERFASLFSVPVEAASAGVPIDQFVNAIHPHDQKRVSGEIAQALERGGETRMEYRLVRPDGSTAWVVASGTVIHDDEGRAVRFPGVVVDISDQKAIANALAESEARFRTLADTMPQMVWSTQPDGYHDYYNARWYEFTGIPQGTTDGSGWNNMFHPDDQGRAWQVWKHSLATGEPYRIEYRLRHRSGEYRWVLGQALPIRDEYGRIMRWFGTCTDIHEGKLIAEERDMVAQELSHRIKNIFSVITGIVSLSARTRPEAKEFADQLRARIFALGRAHDFVRPHSKASAGTSVAASLRSLITELLSPYQQQGGRERVIFEGEDAPIDEGAATPLALLFHEMATNAAKYGALSTEQGVIRVTCRIDGEDCHLTWKEEGGPPTLAAPTGQGFGSKLITLSVEGQLRGSMERIWDDDGLRVELRLPLASLSRSARLQTRQSPASDQTA</sequence>
<evidence type="ECO:0000256" key="7">
    <source>
        <dbReference type="ARBA" id="ARBA00022630"/>
    </source>
</evidence>
<comment type="catalytic activity">
    <reaction evidence="1">
        <text>ATP + protein L-histidine = ADP + protein N-phospho-L-histidine.</text>
        <dbReference type="EC" id="2.7.13.3"/>
    </reaction>
</comment>
<evidence type="ECO:0000259" key="17">
    <source>
        <dbReference type="PROSITE" id="PS50112"/>
    </source>
</evidence>
<keyword evidence="12" id="KW-0418">Kinase</keyword>
<evidence type="ECO:0000256" key="1">
    <source>
        <dbReference type="ARBA" id="ARBA00000085"/>
    </source>
</evidence>
<evidence type="ECO:0000313" key="19">
    <source>
        <dbReference type="EMBL" id="SFZ81825.1"/>
    </source>
</evidence>
<dbReference type="SMART" id="SM00911">
    <property type="entry name" value="HWE_HK"/>
    <property type="match status" value="1"/>
</dbReference>
<dbReference type="NCBIfam" id="TIGR00229">
    <property type="entry name" value="sensory_box"/>
    <property type="match status" value="2"/>
</dbReference>
<evidence type="ECO:0000256" key="13">
    <source>
        <dbReference type="ARBA" id="ARBA00022840"/>
    </source>
</evidence>
<dbReference type="PANTHER" id="PTHR41523:SF8">
    <property type="entry name" value="ETHYLENE RESPONSE SENSOR PROTEIN"/>
    <property type="match status" value="1"/>
</dbReference>
<dbReference type="Pfam" id="PF08447">
    <property type="entry name" value="PAS_3"/>
    <property type="match status" value="2"/>
</dbReference>
<dbReference type="SMART" id="SM00086">
    <property type="entry name" value="PAC"/>
    <property type="match status" value="3"/>
</dbReference>
<dbReference type="EC" id="2.7.13.3" evidence="2"/>
<keyword evidence="8" id="KW-0288">FMN</keyword>
<dbReference type="Pfam" id="PF08448">
    <property type="entry name" value="PAS_4"/>
    <property type="match status" value="1"/>
</dbReference>